<evidence type="ECO:0000256" key="2">
    <source>
        <dbReference type="ARBA" id="ARBA00022679"/>
    </source>
</evidence>
<protein>
    <submittedName>
        <fullName evidence="4">Uncharacterized protein</fullName>
    </submittedName>
</protein>
<dbReference type="InterPro" id="IPR010286">
    <property type="entry name" value="METTL16/RlmF"/>
</dbReference>
<dbReference type="Pfam" id="PF05971">
    <property type="entry name" value="Methyltransf_10"/>
    <property type="match status" value="1"/>
</dbReference>
<feature type="compositionally biased region" description="Basic and acidic residues" evidence="3">
    <location>
        <begin position="14"/>
        <end position="28"/>
    </location>
</feature>
<reference evidence="4" key="1">
    <citation type="submission" date="2022-07" db="EMBL/GenBank/DDBJ databases">
        <title>Phylogenomic reconstructions and comparative analyses of Kickxellomycotina fungi.</title>
        <authorList>
            <person name="Reynolds N.K."/>
            <person name="Stajich J.E."/>
            <person name="Barry K."/>
            <person name="Grigoriev I.V."/>
            <person name="Crous P."/>
            <person name="Smith M.E."/>
        </authorList>
    </citation>
    <scope>NUCLEOTIDE SEQUENCE</scope>
    <source>
        <strain evidence="4">NBRC 32514</strain>
    </source>
</reference>
<feature type="non-terminal residue" evidence="4">
    <location>
        <position position="169"/>
    </location>
</feature>
<evidence type="ECO:0000313" key="5">
    <source>
        <dbReference type="Proteomes" id="UP001149813"/>
    </source>
</evidence>
<dbReference type="GO" id="GO:0008168">
    <property type="term" value="F:methyltransferase activity"/>
    <property type="evidence" value="ECO:0007669"/>
    <property type="project" value="UniProtKB-KW"/>
</dbReference>
<evidence type="ECO:0000256" key="1">
    <source>
        <dbReference type="ARBA" id="ARBA00022603"/>
    </source>
</evidence>
<dbReference type="Proteomes" id="UP001149813">
    <property type="component" value="Unassembled WGS sequence"/>
</dbReference>
<dbReference type="OrthoDB" id="514248at2759"/>
<dbReference type="PANTHER" id="PTHR13393">
    <property type="entry name" value="SAM-DEPENDENT METHYLTRANSFERASE"/>
    <property type="match status" value="1"/>
</dbReference>
<dbReference type="SUPFAM" id="SSF53335">
    <property type="entry name" value="S-adenosyl-L-methionine-dependent methyltransferases"/>
    <property type="match status" value="1"/>
</dbReference>
<dbReference type="InterPro" id="IPR029063">
    <property type="entry name" value="SAM-dependent_MTases_sf"/>
</dbReference>
<comment type="caution">
    <text evidence="4">The sequence shown here is derived from an EMBL/GenBank/DDBJ whole genome shotgun (WGS) entry which is preliminary data.</text>
</comment>
<organism evidence="4 5">
    <name type="scientific">Coemansia erecta</name>
    <dbReference type="NCBI Taxonomy" id="147472"/>
    <lineage>
        <taxon>Eukaryota</taxon>
        <taxon>Fungi</taxon>
        <taxon>Fungi incertae sedis</taxon>
        <taxon>Zoopagomycota</taxon>
        <taxon>Kickxellomycotina</taxon>
        <taxon>Kickxellomycetes</taxon>
        <taxon>Kickxellales</taxon>
        <taxon>Kickxellaceae</taxon>
        <taxon>Coemansia</taxon>
    </lineage>
</organism>
<dbReference type="AlphaFoldDB" id="A0A9W8CMT7"/>
<dbReference type="GO" id="GO:0005634">
    <property type="term" value="C:nucleus"/>
    <property type="evidence" value="ECO:0007669"/>
    <property type="project" value="TreeGrafter"/>
</dbReference>
<feature type="region of interest" description="Disordered" evidence="3">
    <location>
        <begin position="1"/>
        <end position="28"/>
    </location>
</feature>
<dbReference type="GO" id="GO:0070475">
    <property type="term" value="P:rRNA base methylation"/>
    <property type="evidence" value="ECO:0007669"/>
    <property type="project" value="TreeGrafter"/>
</dbReference>
<keyword evidence="2" id="KW-0808">Transferase</keyword>
<keyword evidence="1" id="KW-0489">Methyltransferase</keyword>
<accession>A0A9W8CMT7</accession>
<dbReference type="EMBL" id="JANBOJ010000662">
    <property type="protein sequence ID" value="KAJ1718779.1"/>
    <property type="molecule type" value="Genomic_DNA"/>
</dbReference>
<dbReference type="Gene3D" id="3.40.50.150">
    <property type="entry name" value="Vaccinia Virus protein VP39"/>
    <property type="match status" value="1"/>
</dbReference>
<dbReference type="PANTHER" id="PTHR13393:SF0">
    <property type="entry name" value="RNA N6-ADENOSINE-METHYLTRANSFERASE METTL16"/>
    <property type="match status" value="1"/>
</dbReference>
<evidence type="ECO:0000256" key="3">
    <source>
        <dbReference type="SAM" id="MobiDB-lite"/>
    </source>
</evidence>
<keyword evidence="5" id="KW-1185">Reference proteome</keyword>
<evidence type="ECO:0000313" key="4">
    <source>
        <dbReference type="EMBL" id="KAJ1718779.1"/>
    </source>
</evidence>
<gene>
    <name evidence="4" type="ORF">LPJ53_006317</name>
</gene>
<name>A0A9W8CMT7_9FUNG</name>
<proteinExistence type="predicted"/>
<sequence>MTEEHRLPFKKKRKLEDPPSEKTYDRMPERVDYIELSKRHPSLQPYLKPTSSGGTTLDYKDGSAVRELNRALLHVYYDLDIHLPENSLCPTVANRLNYLLWIKQNIASEIPSKDLVGLDIGTGASCIYPLLGVRVLSGASFVATDINQESVDVANENVAKNQMIERITV</sequence>